<keyword evidence="1" id="KW-0175">Coiled coil</keyword>
<dbReference type="GeneID" id="111243153"/>
<proteinExistence type="predicted"/>
<dbReference type="KEGG" id="vde:111243153"/>
<keyword evidence="4" id="KW-1185">Reference proteome</keyword>
<feature type="coiled-coil region" evidence="1">
    <location>
        <begin position="2"/>
        <end position="39"/>
    </location>
</feature>
<evidence type="ECO:0000313" key="3">
    <source>
        <dbReference type="EnsemblMetazoa" id="XP_022644012"/>
    </source>
</evidence>
<accession>A0A7M7JB85</accession>
<dbReference type="EnsemblMetazoa" id="XM_022788277">
    <property type="protein sequence ID" value="XP_022644012"/>
    <property type="gene ID" value="LOC111243153"/>
</dbReference>
<dbReference type="AlphaFoldDB" id="A0A7M7JB85"/>
<keyword evidence="2" id="KW-0472">Membrane</keyword>
<name>A0A7M7JB85_VARDE</name>
<protein>
    <submittedName>
        <fullName evidence="3">Uncharacterized protein</fullName>
    </submittedName>
</protein>
<sequence length="290" mass="32857">MAKDVEKVAKDLRQNMARLAEAEEKAKKCIDLLETARHDGRSRFYKFFLDFKQRTHFSFLNEMLEKVEDNVGDMHKNYMKTKALYNDLLYESGRPNFDLYSWMSNNEDALNEVKGASNRIIADYEDWMKQTALDKLKGLIRPEFQAARYPTVPEAAVRYSKKVKPVESQISFPEITFAFIVPFIGSALTTFMGYDLLKRTLGAHDPHILGKLASARPTAHSQAAANSLGYRYSGSPSVGPSAHGCPSAHGQAPGLNHAEIGRQRFYDGAHSYGRQWYHSPSVFYGQNPYI</sequence>
<evidence type="ECO:0000256" key="2">
    <source>
        <dbReference type="SAM" id="Phobius"/>
    </source>
</evidence>
<evidence type="ECO:0000313" key="4">
    <source>
        <dbReference type="Proteomes" id="UP000594260"/>
    </source>
</evidence>
<evidence type="ECO:0000256" key="1">
    <source>
        <dbReference type="SAM" id="Coils"/>
    </source>
</evidence>
<organism evidence="3 4">
    <name type="scientific">Varroa destructor</name>
    <name type="common">Honeybee mite</name>
    <dbReference type="NCBI Taxonomy" id="109461"/>
    <lineage>
        <taxon>Eukaryota</taxon>
        <taxon>Metazoa</taxon>
        <taxon>Ecdysozoa</taxon>
        <taxon>Arthropoda</taxon>
        <taxon>Chelicerata</taxon>
        <taxon>Arachnida</taxon>
        <taxon>Acari</taxon>
        <taxon>Parasitiformes</taxon>
        <taxon>Mesostigmata</taxon>
        <taxon>Gamasina</taxon>
        <taxon>Dermanyssoidea</taxon>
        <taxon>Varroidae</taxon>
        <taxon>Varroa</taxon>
    </lineage>
</organism>
<dbReference type="RefSeq" id="XP_022644012.1">
    <property type="nucleotide sequence ID" value="XM_022788277.1"/>
</dbReference>
<dbReference type="Proteomes" id="UP000594260">
    <property type="component" value="Unplaced"/>
</dbReference>
<dbReference type="InParanoid" id="A0A7M7JB85"/>
<keyword evidence="2" id="KW-0812">Transmembrane</keyword>
<keyword evidence="2" id="KW-1133">Transmembrane helix</keyword>
<feature type="transmembrane region" description="Helical" evidence="2">
    <location>
        <begin position="175"/>
        <end position="197"/>
    </location>
</feature>
<reference evidence="3" key="1">
    <citation type="submission" date="2021-01" db="UniProtKB">
        <authorList>
            <consortium name="EnsemblMetazoa"/>
        </authorList>
    </citation>
    <scope>IDENTIFICATION</scope>
</reference>